<dbReference type="RefSeq" id="WP_184391769.1">
    <property type="nucleotide sequence ID" value="NZ_BAAAJD010000054.1"/>
</dbReference>
<organism evidence="1 2">
    <name type="scientific">Nocardiopsis composta</name>
    <dbReference type="NCBI Taxonomy" id="157465"/>
    <lineage>
        <taxon>Bacteria</taxon>
        <taxon>Bacillati</taxon>
        <taxon>Actinomycetota</taxon>
        <taxon>Actinomycetes</taxon>
        <taxon>Streptosporangiales</taxon>
        <taxon>Nocardiopsidaceae</taxon>
        <taxon>Nocardiopsis</taxon>
    </lineage>
</organism>
<keyword evidence="2" id="KW-1185">Reference proteome</keyword>
<evidence type="ECO:0000313" key="1">
    <source>
        <dbReference type="EMBL" id="MBB5432165.1"/>
    </source>
</evidence>
<proteinExistence type="predicted"/>
<sequence length="341" mass="36149">MKWLLKRVLAACAAVLVVTVAAGALLGMRFSGDPADWAASRGENGAWLSGAWLTGDKGAEDRAELRDRVARGQIGELYVLAGEIGADGAVRGGYGSAAARDFLGWAAEELPDTAVLGWLRHRADGSSLVEDRFGEDARGRLVAAAGEVAGAGFDGVHLDVSPVSVNDPSMPRLLDAVREEIGGDAVLSVQALPVELIPGLRAPFFAIDRGERYWSKGYLRRIAERADIVVIPGHASGMPVRSMYGGYMVRQVEEAVAALEQREESAGAALRFGVPGYDPDDAEQWGEASGGEGTATAVQAVRIGLTEADRRENAGTALYLLDTADDEQWRAYLEGWVEPAG</sequence>
<evidence type="ECO:0000313" key="2">
    <source>
        <dbReference type="Proteomes" id="UP000572635"/>
    </source>
</evidence>
<dbReference type="AlphaFoldDB" id="A0A7W8QLV4"/>
<dbReference type="Proteomes" id="UP000572635">
    <property type="component" value="Unassembled WGS sequence"/>
</dbReference>
<comment type="caution">
    <text evidence="1">The sequence shown here is derived from an EMBL/GenBank/DDBJ whole genome shotgun (WGS) entry which is preliminary data.</text>
</comment>
<accession>A0A7W8QLV4</accession>
<name>A0A7W8QLV4_9ACTN</name>
<dbReference type="EMBL" id="JACHDB010000001">
    <property type="protein sequence ID" value="MBB5432165.1"/>
    <property type="molecule type" value="Genomic_DNA"/>
</dbReference>
<protein>
    <submittedName>
        <fullName evidence="1">Uncharacterized protein</fullName>
    </submittedName>
</protein>
<reference evidence="1 2" key="1">
    <citation type="submission" date="2020-08" db="EMBL/GenBank/DDBJ databases">
        <title>Sequencing the genomes of 1000 actinobacteria strains.</title>
        <authorList>
            <person name="Klenk H.-P."/>
        </authorList>
    </citation>
    <scope>NUCLEOTIDE SEQUENCE [LARGE SCALE GENOMIC DNA]</scope>
    <source>
        <strain evidence="1 2">DSM 44551</strain>
    </source>
</reference>
<gene>
    <name evidence="1" type="ORF">HDA36_002249</name>
</gene>